<accession>A0ABX6YVL0</accession>
<organism evidence="2 3">
    <name type="scientific">Thioclava electrotropha</name>
    <dbReference type="NCBI Taxonomy" id="1549850"/>
    <lineage>
        <taxon>Bacteria</taxon>
        <taxon>Pseudomonadati</taxon>
        <taxon>Pseudomonadota</taxon>
        <taxon>Alphaproteobacteria</taxon>
        <taxon>Rhodobacterales</taxon>
        <taxon>Paracoccaceae</taxon>
        <taxon>Thioclava</taxon>
    </lineage>
</organism>
<keyword evidence="3" id="KW-1185">Reference proteome</keyword>
<feature type="transmembrane region" description="Helical" evidence="1">
    <location>
        <begin position="44"/>
        <end position="77"/>
    </location>
</feature>
<evidence type="ECO:0000256" key="1">
    <source>
        <dbReference type="SAM" id="Phobius"/>
    </source>
</evidence>
<name>A0ABX6YVL0_9RHOB</name>
<keyword evidence="1" id="KW-0472">Membrane</keyword>
<feature type="transmembrane region" description="Helical" evidence="1">
    <location>
        <begin position="20"/>
        <end position="38"/>
    </location>
</feature>
<proteinExistence type="predicted"/>
<reference evidence="2 3" key="1">
    <citation type="submission" date="2020-05" db="EMBL/GenBank/DDBJ databases">
        <title>Thioclava electrotropha strain Elox9 finished genome.</title>
        <authorList>
            <person name="Rowe A.R."/>
            <person name="Wilbanks E.G."/>
        </authorList>
    </citation>
    <scope>NUCLEOTIDE SEQUENCE [LARGE SCALE GENOMIC DNA]</scope>
    <source>
        <strain evidence="2 3">Elox9</strain>
    </source>
</reference>
<protein>
    <submittedName>
        <fullName evidence="2">Uncharacterized protein</fullName>
    </submittedName>
</protein>
<sequence>MSDTQSNTTIIVNATPEKSVVAAFFLTLLFGPLGLLYASVVGGIIMIILALIIGAVTFGFGILITWPVAIIWGVIAAAASKSGQPKMA</sequence>
<evidence type="ECO:0000313" key="3">
    <source>
        <dbReference type="Proteomes" id="UP000192422"/>
    </source>
</evidence>
<evidence type="ECO:0000313" key="2">
    <source>
        <dbReference type="EMBL" id="QPZ91778.1"/>
    </source>
</evidence>
<dbReference type="RefSeq" id="WP_083078958.1">
    <property type="nucleotide sequence ID" value="NZ_CP053562.1"/>
</dbReference>
<keyword evidence="1" id="KW-1133">Transmembrane helix</keyword>
<gene>
    <name evidence="2" type="ORF">AKL02_013350</name>
</gene>
<keyword evidence="1" id="KW-0812">Transmembrane</keyword>
<dbReference type="Proteomes" id="UP000192422">
    <property type="component" value="Chromosome"/>
</dbReference>
<dbReference type="EMBL" id="CP053562">
    <property type="protein sequence ID" value="QPZ91778.1"/>
    <property type="molecule type" value="Genomic_DNA"/>
</dbReference>